<dbReference type="GO" id="GO:0071037">
    <property type="term" value="P:nuclear polyadenylation-dependent snRNA catabolic process"/>
    <property type="evidence" value="ECO:0007669"/>
    <property type="project" value="TreeGrafter"/>
</dbReference>
<keyword evidence="2" id="KW-0698">rRNA processing</keyword>
<feature type="compositionally biased region" description="Pro residues" evidence="9">
    <location>
        <begin position="119"/>
        <end position="133"/>
    </location>
</feature>
<dbReference type="GO" id="GO:0071035">
    <property type="term" value="P:nuclear polyadenylation-dependent rRNA catabolic process"/>
    <property type="evidence" value="ECO:0007669"/>
    <property type="project" value="TreeGrafter"/>
</dbReference>
<dbReference type="PANTHER" id="PTHR12124">
    <property type="entry name" value="POLYMYOSITIS/SCLERODERMA AUTOANTIGEN-RELATED"/>
    <property type="match status" value="1"/>
</dbReference>
<feature type="compositionally biased region" description="Basic and acidic residues" evidence="9">
    <location>
        <begin position="709"/>
        <end position="731"/>
    </location>
</feature>
<dbReference type="SUPFAM" id="SSF53098">
    <property type="entry name" value="Ribonuclease H-like"/>
    <property type="match status" value="1"/>
</dbReference>
<organism evidence="11 12">
    <name type="scientific">Lithohypha guttulata</name>
    <dbReference type="NCBI Taxonomy" id="1690604"/>
    <lineage>
        <taxon>Eukaryota</taxon>
        <taxon>Fungi</taxon>
        <taxon>Dikarya</taxon>
        <taxon>Ascomycota</taxon>
        <taxon>Pezizomycotina</taxon>
        <taxon>Eurotiomycetes</taxon>
        <taxon>Chaetothyriomycetidae</taxon>
        <taxon>Chaetothyriales</taxon>
        <taxon>Trichomeriaceae</taxon>
        <taxon>Lithohypha</taxon>
    </lineage>
</organism>
<protein>
    <submittedName>
        <fullName evidence="11">Exosome nuclease subunit</fullName>
    </submittedName>
</protein>
<dbReference type="InterPro" id="IPR010997">
    <property type="entry name" value="HRDC-like_sf"/>
</dbReference>
<dbReference type="GO" id="GO:0071040">
    <property type="term" value="P:nuclear polyadenylation-dependent antisense transcript catabolic process"/>
    <property type="evidence" value="ECO:0007669"/>
    <property type="project" value="TreeGrafter"/>
</dbReference>
<dbReference type="InterPro" id="IPR002121">
    <property type="entry name" value="HRDC_dom"/>
</dbReference>
<evidence type="ECO:0000256" key="9">
    <source>
        <dbReference type="SAM" id="MobiDB-lite"/>
    </source>
</evidence>
<dbReference type="InterPro" id="IPR049559">
    <property type="entry name" value="Rrp6p-like_exo"/>
</dbReference>
<dbReference type="GO" id="GO:0071044">
    <property type="term" value="P:histone mRNA catabolic process"/>
    <property type="evidence" value="ECO:0007669"/>
    <property type="project" value="TreeGrafter"/>
</dbReference>
<evidence type="ECO:0000256" key="5">
    <source>
        <dbReference type="ARBA" id="ARBA00022835"/>
    </source>
</evidence>
<dbReference type="GO" id="GO:0000166">
    <property type="term" value="F:nucleotide binding"/>
    <property type="evidence" value="ECO:0007669"/>
    <property type="project" value="InterPro"/>
</dbReference>
<evidence type="ECO:0000313" key="12">
    <source>
        <dbReference type="Proteomes" id="UP001309876"/>
    </source>
</evidence>
<feature type="region of interest" description="Disordered" evidence="9">
    <location>
        <begin position="111"/>
        <end position="149"/>
    </location>
</feature>
<evidence type="ECO:0000313" key="11">
    <source>
        <dbReference type="EMBL" id="KAK5081345.1"/>
    </source>
</evidence>
<dbReference type="GO" id="GO:0071051">
    <property type="term" value="P:poly(A)-dependent snoRNA 3'-end processing"/>
    <property type="evidence" value="ECO:0007669"/>
    <property type="project" value="TreeGrafter"/>
</dbReference>
<dbReference type="InterPro" id="IPR045092">
    <property type="entry name" value="Rrp6-like"/>
</dbReference>
<evidence type="ECO:0000256" key="1">
    <source>
        <dbReference type="ARBA" id="ARBA00004123"/>
    </source>
</evidence>
<comment type="caution">
    <text evidence="11">The sequence shown here is derived from an EMBL/GenBank/DDBJ whole genome shotgun (WGS) entry which is preliminary data.</text>
</comment>
<dbReference type="EMBL" id="JAVRRJ010000010">
    <property type="protein sequence ID" value="KAK5081345.1"/>
    <property type="molecule type" value="Genomic_DNA"/>
</dbReference>
<accession>A0AAN7Y3X8</accession>
<evidence type="ECO:0000256" key="3">
    <source>
        <dbReference type="ARBA" id="ARBA00022722"/>
    </source>
</evidence>
<keyword evidence="3" id="KW-0540">Nuclease</keyword>
<dbReference type="PANTHER" id="PTHR12124:SF47">
    <property type="entry name" value="EXOSOME COMPONENT 10"/>
    <property type="match status" value="1"/>
</dbReference>
<dbReference type="Pfam" id="PF01612">
    <property type="entry name" value="DNA_pol_A_exo1"/>
    <property type="match status" value="1"/>
</dbReference>
<dbReference type="GO" id="GO:0071039">
    <property type="term" value="P:nuclear polyadenylation-dependent CUT catabolic process"/>
    <property type="evidence" value="ECO:0007669"/>
    <property type="project" value="TreeGrafter"/>
</dbReference>
<dbReference type="SMART" id="SM00474">
    <property type="entry name" value="35EXOc"/>
    <property type="match status" value="1"/>
</dbReference>
<keyword evidence="6" id="KW-0269">Exonuclease</keyword>
<dbReference type="GO" id="GO:0000467">
    <property type="term" value="P:exonucleolytic trimming to generate mature 3'-end of 5.8S rRNA from tricistronic rRNA transcript (SSU-rRNA, 5.8S rRNA, LSU-rRNA)"/>
    <property type="evidence" value="ECO:0007669"/>
    <property type="project" value="InterPro"/>
</dbReference>
<dbReference type="SUPFAM" id="SSF47819">
    <property type="entry name" value="HRDC-like"/>
    <property type="match status" value="1"/>
</dbReference>
<evidence type="ECO:0000256" key="8">
    <source>
        <dbReference type="ARBA" id="ARBA00043957"/>
    </source>
</evidence>
<gene>
    <name evidence="11" type="primary">RRP6</name>
    <name evidence="11" type="ORF">LTR05_008139</name>
</gene>
<name>A0AAN7Y3X8_9EURO</name>
<dbReference type="GO" id="GO:0071036">
    <property type="term" value="P:nuclear polyadenylation-dependent snoRNA catabolic process"/>
    <property type="evidence" value="ECO:0007669"/>
    <property type="project" value="TreeGrafter"/>
</dbReference>
<evidence type="ECO:0000256" key="7">
    <source>
        <dbReference type="ARBA" id="ARBA00023242"/>
    </source>
</evidence>
<dbReference type="CDD" id="cd06147">
    <property type="entry name" value="Rrp6p_like_exo"/>
    <property type="match status" value="1"/>
</dbReference>
<reference evidence="11 12" key="1">
    <citation type="submission" date="2023-08" db="EMBL/GenBank/DDBJ databases">
        <title>Black Yeasts Isolated from many extreme environments.</title>
        <authorList>
            <person name="Coleine C."/>
            <person name="Stajich J.E."/>
            <person name="Selbmann L."/>
        </authorList>
    </citation>
    <scope>NUCLEOTIDE SEQUENCE [LARGE SCALE GENOMIC DNA]</scope>
    <source>
        <strain evidence="11 12">CCFEE 5910</strain>
    </source>
</reference>
<dbReference type="InterPro" id="IPR044876">
    <property type="entry name" value="HRDC_dom_sf"/>
</dbReference>
<dbReference type="Pfam" id="PF08066">
    <property type="entry name" value="PMC2NT"/>
    <property type="match status" value="1"/>
</dbReference>
<evidence type="ECO:0000256" key="6">
    <source>
        <dbReference type="ARBA" id="ARBA00022839"/>
    </source>
</evidence>
<dbReference type="PROSITE" id="PS50967">
    <property type="entry name" value="HRDC"/>
    <property type="match status" value="1"/>
</dbReference>
<dbReference type="Proteomes" id="UP001309876">
    <property type="component" value="Unassembled WGS sequence"/>
</dbReference>
<dbReference type="GO" id="GO:0000175">
    <property type="term" value="F:3'-5'-RNA exonuclease activity"/>
    <property type="evidence" value="ECO:0007669"/>
    <property type="project" value="InterPro"/>
</dbReference>
<dbReference type="Gene3D" id="1.10.150.80">
    <property type="entry name" value="HRDC domain"/>
    <property type="match status" value="1"/>
</dbReference>
<evidence type="ECO:0000256" key="4">
    <source>
        <dbReference type="ARBA" id="ARBA00022801"/>
    </source>
</evidence>
<dbReference type="InterPro" id="IPR036397">
    <property type="entry name" value="RNaseH_sf"/>
</dbReference>
<dbReference type="FunFam" id="3.30.420.10:FF:000059">
    <property type="entry name" value="Exosome complex exonuclease Rrp6"/>
    <property type="match status" value="1"/>
</dbReference>
<feature type="region of interest" description="Disordered" evidence="9">
    <location>
        <begin position="680"/>
        <end position="794"/>
    </location>
</feature>
<dbReference type="GO" id="GO:0000176">
    <property type="term" value="C:nuclear exosome (RNase complex)"/>
    <property type="evidence" value="ECO:0007669"/>
    <property type="project" value="InterPro"/>
</dbReference>
<proteinExistence type="inferred from homology"/>
<keyword evidence="5" id="KW-0271">Exosome</keyword>
<feature type="domain" description="HRDC" evidence="10">
    <location>
        <begin position="446"/>
        <end position="528"/>
    </location>
</feature>
<dbReference type="AlphaFoldDB" id="A0AAN7Y3X8"/>
<evidence type="ECO:0000256" key="2">
    <source>
        <dbReference type="ARBA" id="ARBA00022552"/>
    </source>
</evidence>
<dbReference type="InterPro" id="IPR002562">
    <property type="entry name" value="3'-5'_exonuclease_dom"/>
</dbReference>
<dbReference type="Pfam" id="PF00570">
    <property type="entry name" value="HRDC"/>
    <property type="match status" value="1"/>
</dbReference>
<sequence length="794" mass="89180">MAVQITADFKAYQEQITSTLLSVTRNASAVANNDLSFHRSLSDKVSRSLDSQNANFLRLTNKLLKAATKESSIKPPTIQDYDGVDDHWKGIVDVIDDLLEKADANLDDFNGGITHSMTPPRPATPETPHPGPRMPAYRPSPYSSTPKPQARFQRKVDNYEAGPWKPLLKSKPNSIIDLAASLGSEDTGYHNPYTPEIQQYKYPAQLYEEAEPIEFEPPENSQPTWVDTEAGVQAMLQELSAAKEIAIDLEHNDKNSYVGLVSLMQISTRSKDWVVDTLQPWRENLQVLNSVFTNPTILKVFHGSTSDMIWLQRDLGLYVVGLFDTYHAASALNYPQRSLAALLRKFAHFEAQKQYQLADWRVRPLPQELLDYARADTHYLLYIYDNMRNELVQASTPDNNLVDYVLEHSKKECLQVYERHVYDRDNGLGSDGWMKLLLVRDTKKLDKAQFGILRSLHEWRDQKARELDEGAVSIISNNYLFNCAWVKPETKAQLFGNRELGRASLYVERHCDEIIDAIRRGKREGLEGPSIDEVIERNADKLSTYRQFKHTNPKAKPQEVQQSVAATMQKLLRNGELREAVGPDVSNEALTGRIDSSFLWGGTSPSTVLTALDSKAVNQALRAVMPLHYLVNTNPASNAAMPATAGEIPDATELPQTEAGVRVVQEPDIDVPFTLRDRNRKRSANELETEEDQITTIPADNSGQFAVTDEGKVMSSREARKAFKQARKEAEASQPFDYANAQSMLHPAPQPEPLSTNTKPKPLNPFAKALDTSTGARRNRLGKELPGKSHTFKS</sequence>
<dbReference type="InterPro" id="IPR012588">
    <property type="entry name" value="Exosome-assoc_fac_Rrp6_N"/>
</dbReference>
<dbReference type="GO" id="GO:0005730">
    <property type="term" value="C:nucleolus"/>
    <property type="evidence" value="ECO:0007669"/>
    <property type="project" value="TreeGrafter"/>
</dbReference>
<keyword evidence="12" id="KW-1185">Reference proteome</keyword>
<dbReference type="Gene3D" id="3.30.420.10">
    <property type="entry name" value="Ribonuclease H-like superfamily/Ribonuclease H"/>
    <property type="match status" value="1"/>
</dbReference>
<keyword evidence="7" id="KW-0539">Nucleus</keyword>
<feature type="compositionally biased region" description="Polar residues" evidence="9">
    <location>
        <begin position="694"/>
        <end position="705"/>
    </location>
</feature>
<keyword evidence="4" id="KW-0378">Hydrolase</keyword>
<comment type="similarity">
    <text evidence="8">Belongs to the exosome component 10/RRP6 family.</text>
</comment>
<comment type="subcellular location">
    <subcellularLocation>
        <location evidence="1">Nucleus</location>
    </subcellularLocation>
</comment>
<evidence type="ECO:0000259" key="10">
    <source>
        <dbReference type="PROSITE" id="PS50967"/>
    </source>
</evidence>
<dbReference type="GO" id="GO:0071038">
    <property type="term" value="P:TRAMP-dependent tRNA surveillance pathway"/>
    <property type="evidence" value="ECO:0007669"/>
    <property type="project" value="TreeGrafter"/>
</dbReference>
<dbReference type="InterPro" id="IPR012337">
    <property type="entry name" value="RNaseH-like_sf"/>
</dbReference>
<dbReference type="GO" id="GO:0003727">
    <property type="term" value="F:single-stranded RNA binding"/>
    <property type="evidence" value="ECO:0007669"/>
    <property type="project" value="TreeGrafter"/>
</dbReference>